<feature type="compositionally biased region" description="Basic and acidic residues" evidence="1">
    <location>
        <begin position="9"/>
        <end position="26"/>
    </location>
</feature>
<evidence type="ECO:0000313" key="2">
    <source>
        <dbReference type="EMBL" id="SVA35714.1"/>
    </source>
</evidence>
<dbReference type="AlphaFoldDB" id="A0A381V683"/>
<proteinExistence type="predicted"/>
<name>A0A381V683_9ZZZZ</name>
<organism evidence="2">
    <name type="scientific">marine metagenome</name>
    <dbReference type="NCBI Taxonomy" id="408172"/>
    <lineage>
        <taxon>unclassified sequences</taxon>
        <taxon>metagenomes</taxon>
        <taxon>ecological metagenomes</taxon>
    </lineage>
</organism>
<accession>A0A381V683</accession>
<protein>
    <submittedName>
        <fullName evidence="2">Uncharacterized protein</fullName>
    </submittedName>
</protein>
<reference evidence="2" key="1">
    <citation type="submission" date="2018-05" db="EMBL/GenBank/DDBJ databases">
        <authorList>
            <person name="Lanie J.A."/>
            <person name="Ng W.-L."/>
            <person name="Kazmierczak K.M."/>
            <person name="Andrzejewski T.M."/>
            <person name="Davidsen T.M."/>
            <person name="Wayne K.J."/>
            <person name="Tettelin H."/>
            <person name="Glass J.I."/>
            <person name="Rusch D."/>
            <person name="Podicherti R."/>
            <person name="Tsui H.-C.T."/>
            <person name="Winkler M.E."/>
        </authorList>
    </citation>
    <scope>NUCLEOTIDE SEQUENCE</scope>
</reference>
<evidence type="ECO:0000256" key="1">
    <source>
        <dbReference type="SAM" id="MobiDB-lite"/>
    </source>
</evidence>
<gene>
    <name evidence="2" type="ORF">METZ01_LOCUS88568</name>
</gene>
<feature type="region of interest" description="Disordered" evidence="1">
    <location>
        <begin position="1"/>
        <end position="31"/>
    </location>
</feature>
<dbReference type="EMBL" id="UINC01007930">
    <property type="protein sequence ID" value="SVA35714.1"/>
    <property type="molecule type" value="Genomic_DNA"/>
</dbReference>
<sequence length="402" mass="47956">MTNKKNKKIEKIKEEKKTEIKSKETEDISPPVIVKRKRGRPKKIKTEEEKNIIKVKKKRGRKPRIKTNVSKDTPIVKKKRGRKRRDRFYSLSTEQKTQLFEKKRHQDSIIVKLAIDVDSIEEQKNFNNDNLFIENSILTYKPNLDIPKPYEPSTNVQNFTNNDENDSLHNNKFVSTKNENNIENLMNSYKEVEYHLHERGQSIKTDVKNTMNEFSAANKTNEWINSTNIRCWWCCHDFDNKPIGIPTLYKENKFHVYGCFCSFNCALSYNFNTDDNKKWERIGLIHLLYKKIYNTKEVNISYAPEREFLKIFGGHMDISKFRNLDKILKKYEVVYPPMLSIIPQLEETEIYVESSNMRRSKQEIPVDQDRIQRARDKLKLKRQKPLREHNTLEQCMKLTRNK</sequence>